<protein>
    <submittedName>
        <fullName evidence="1">Uncharacterized protein</fullName>
    </submittedName>
</protein>
<keyword evidence="2" id="KW-1185">Reference proteome</keyword>
<name>A0A563VZP3_9CYAN</name>
<evidence type="ECO:0000313" key="2">
    <source>
        <dbReference type="Proteomes" id="UP000320055"/>
    </source>
</evidence>
<reference evidence="1 2" key="1">
    <citation type="submission" date="2019-01" db="EMBL/GenBank/DDBJ databases">
        <authorList>
            <person name="Brito A."/>
        </authorList>
    </citation>
    <scope>NUCLEOTIDE SEQUENCE [LARGE SCALE GENOMIC DNA]</scope>
    <source>
        <strain evidence="1">1</strain>
    </source>
</reference>
<sequence length="52" mass="6261">MIFDDLDDLFDHIFRLQLIFEDRVRGSSLKLFHIIYILIHQRQPILTNSSNC</sequence>
<proteinExistence type="predicted"/>
<dbReference type="EMBL" id="CAACVJ010000457">
    <property type="protein sequence ID" value="VEP16899.1"/>
    <property type="molecule type" value="Genomic_DNA"/>
</dbReference>
<dbReference type="AlphaFoldDB" id="A0A563VZP3"/>
<gene>
    <name evidence="1" type="ORF">H1P_510002</name>
</gene>
<organism evidence="1 2">
    <name type="scientific">Hyella patelloides LEGE 07179</name>
    <dbReference type="NCBI Taxonomy" id="945734"/>
    <lineage>
        <taxon>Bacteria</taxon>
        <taxon>Bacillati</taxon>
        <taxon>Cyanobacteriota</taxon>
        <taxon>Cyanophyceae</taxon>
        <taxon>Pleurocapsales</taxon>
        <taxon>Hyellaceae</taxon>
        <taxon>Hyella</taxon>
    </lineage>
</organism>
<evidence type="ECO:0000313" key="1">
    <source>
        <dbReference type="EMBL" id="VEP16899.1"/>
    </source>
</evidence>
<dbReference type="Proteomes" id="UP000320055">
    <property type="component" value="Unassembled WGS sequence"/>
</dbReference>
<accession>A0A563VZP3</accession>